<dbReference type="EnsemblPlants" id="AUR62001161-RA">
    <property type="protein sequence ID" value="AUR62001161-RA:cds"/>
    <property type="gene ID" value="AUR62001161"/>
</dbReference>
<evidence type="ECO:0000313" key="1">
    <source>
        <dbReference type="EnsemblPlants" id="AUR62001161-RA:cds"/>
    </source>
</evidence>
<accession>A0A803KQ55</accession>
<organism evidence="1 2">
    <name type="scientific">Chenopodium quinoa</name>
    <name type="common">Quinoa</name>
    <dbReference type="NCBI Taxonomy" id="63459"/>
    <lineage>
        <taxon>Eukaryota</taxon>
        <taxon>Viridiplantae</taxon>
        <taxon>Streptophyta</taxon>
        <taxon>Embryophyta</taxon>
        <taxon>Tracheophyta</taxon>
        <taxon>Spermatophyta</taxon>
        <taxon>Magnoliopsida</taxon>
        <taxon>eudicotyledons</taxon>
        <taxon>Gunneridae</taxon>
        <taxon>Pentapetalae</taxon>
        <taxon>Caryophyllales</taxon>
        <taxon>Chenopodiaceae</taxon>
        <taxon>Chenopodioideae</taxon>
        <taxon>Atripliceae</taxon>
        <taxon>Chenopodium</taxon>
    </lineage>
</organism>
<dbReference type="Gramene" id="AUR62001161-RA">
    <property type="protein sequence ID" value="AUR62001161-RA:cds"/>
    <property type="gene ID" value="AUR62001161"/>
</dbReference>
<name>A0A803KQ55_CHEQI</name>
<dbReference type="Proteomes" id="UP000596660">
    <property type="component" value="Unplaced"/>
</dbReference>
<keyword evidence="2" id="KW-1185">Reference proteome</keyword>
<dbReference type="AlphaFoldDB" id="A0A803KQ55"/>
<protein>
    <submittedName>
        <fullName evidence="1">Uncharacterized protein</fullName>
    </submittedName>
</protein>
<reference evidence="1" key="2">
    <citation type="submission" date="2021-03" db="UniProtKB">
        <authorList>
            <consortium name="EnsemblPlants"/>
        </authorList>
    </citation>
    <scope>IDENTIFICATION</scope>
</reference>
<sequence>MSLPQALQRWQAGETTTMSGYSSVNYHSSAPTTPPMEESFTYIVGLARRRGHTSWWHSPFVSSVAGKNNETTLDFNYLAVPVYATLQIGVELLA</sequence>
<proteinExistence type="predicted"/>
<evidence type="ECO:0000313" key="2">
    <source>
        <dbReference type="Proteomes" id="UP000596660"/>
    </source>
</evidence>
<reference evidence="1" key="1">
    <citation type="journal article" date="2017" name="Nature">
        <title>The genome of Chenopodium quinoa.</title>
        <authorList>
            <person name="Jarvis D.E."/>
            <person name="Ho Y.S."/>
            <person name="Lightfoot D.J."/>
            <person name="Schmoeckel S.M."/>
            <person name="Li B."/>
            <person name="Borm T.J.A."/>
            <person name="Ohyanagi H."/>
            <person name="Mineta K."/>
            <person name="Michell C.T."/>
            <person name="Saber N."/>
            <person name="Kharbatia N.M."/>
            <person name="Rupper R.R."/>
            <person name="Sharp A.R."/>
            <person name="Dally N."/>
            <person name="Boughton B.A."/>
            <person name="Woo Y.H."/>
            <person name="Gao G."/>
            <person name="Schijlen E.G.W.M."/>
            <person name="Guo X."/>
            <person name="Momin A.A."/>
            <person name="Negrao S."/>
            <person name="Al-Babili S."/>
            <person name="Gehring C."/>
            <person name="Roessner U."/>
            <person name="Jung C."/>
            <person name="Murphy K."/>
            <person name="Arold S.T."/>
            <person name="Gojobori T."/>
            <person name="van der Linden C.G."/>
            <person name="van Loo E.N."/>
            <person name="Jellen E.N."/>
            <person name="Maughan P.J."/>
            <person name="Tester M."/>
        </authorList>
    </citation>
    <scope>NUCLEOTIDE SEQUENCE [LARGE SCALE GENOMIC DNA]</scope>
    <source>
        <strain evidence="1">cv. PI 614886</strain>
    </source>
</reference>